<dbReference type="Pfam" id="PF24731">
    <property type="entry name" value="DUF7683"/>
    <property type="match status" value="1"/>
</dbReference>
<organism evidence="2 3">
    <name type="scientific">Hyphococcus lacteus</name>
    <dbReference type="NCBI Taxonomy" id="3143536"/>
    <lineage>
        <taxon>Bacteria</taxon>
        <taxon>Pseudomonadati</taxon>
        <taxon>Pseudomonadota</taxon>
        <taxon>Alphaproteobacteria</taxon>
        <taxon>Parvularculales</taxon>
        <taxon>Parvularculaceae</taxon>
        <taxon>Hyphococcus</taxon>
    </lineage>
</organism>
<accession>A0ABV3Z7K7</accession>
<feature type="domain" description="DUF7683" evidence="1">
    <location>
        <begin position="200"/>
        <end position="256"/>
    </location>
</feature>
<evidence type="ECO:0000313" key="3">
    <source>
        <dbReference type="Proteomes" id="UP001560685"/>
    </source>
</evidence>
<dbReference type="EMBL" id="JBEHZE010000001">
    <property type="protein sequence ID" value="MEX6634423.1"/>
    <property type="molecule type" value="Genomic_DNA"/>
</dbReference>
<evidence type="ECO:0000259" key="1">
    <source>
        <dbReference type="Pfam" id="PF24731"/>
    </source>
</evidence>
<evidence type="ECO:0000313" key="2">
    <source>
        <dbReference type="EMBL" id="MEX6634423.1"/>
    </source>
</evidence>
<proteinExistence type="predicted"/>
<protein>
    <recommendedName>
        <fullName evidence="1">DUF7683 domain-containing protein</fullName>
    </recommendedName>
</protein>
<sequence>MIEYRIIKYDQSQRDERGAYIGPSAWTCYSDVGETFDGKVLTIEECLRVESAYINAAIKLFEESGLPHLRLTRVDGHEWQKEKLRSEGGPLYDPAFDEIEFAEDVIVLHKDMPTVLQMIFRGFAEASLEWRDKFYIHIGWDFHMYVGIGKATTDNDDAARSRDLYVESNYPSPYKAFNLPNNILHIGRNKIGEEFVDDSYEINLPAVYLERLKPIWGFSDEHPFLGTWRVNRHCKDQIEKVVGQDFDFEAYEYFIQTAGWQD</sequence>
<keyword evidence="3" id="KW-1185">Reference proteome</keyword>
<dbReference type="RefSeq" id="WP_369314407.1">
    <property type="nucleotide sequence ID" value="NZ_JBEHZE010000001.1"/>
</dbReference>
<comment type="caution">
    <text evidence="2">The sequence shown here is derived from an EMBL/GenBank/DDBJ whole genome shotgun (WGS) entry which is preliminary data.</text>
</comment>
<dbReference type="InterPro" id="IPR056100">
    <property type="entry name" value="DUF7683"/>
</dbReference>
<name>A0ABV3Z7K7_9PROT</name>
<gene>
    <name evidence="2" type="ORF">ABFZ84_12780</name>
</gene>
<reference evidence="2 3" key="1">
    <citation type="submission" date="2024-05" db="EMBL/GenBank/DDBJ databases">
        <title>Three bacterial strains, DH-69, EH-24, and ECK-19 isolated from coastal sediments.</title>
        <authorList>
            <person name="Ye Y.-Q."/>
            <person name="Du Z.-J."/>
        </authorList>
    </citation>
    <scope>NUCLEOTIDE SEQUENCE [LARGE SCALE GENOMIC DNA]</scope>
    <source>
        <strain evidence="2 3">ECK-19</strain>
    </source>
</reference>
<dbReference type="Proteomes" id="UP001560685">
    <property type="component" value="Unassembled WGS sequence"/>
</dbReference>